<sequence>MPPERLTLERFKELVESENPGTHTSDIESLFHKVKPYEKLAYKPVVGDEIPYDVDSDTLVSKYGGKPYISASNPWPRCSEDNCFFFFLFQLRVSDIPKDQLPEGVDIPEGSMIQLFRCCSEDGEDECACDDQEGGHDDQSWVCRMISTTEPPLISSEYPTPSAEFPCKLLLRFEPYYAFPALHSIPEPAPTFSAIEMQMESLEIFNPHGDHVGGYGYWLNLTDLRPCYECDTPSILLYQIVAYENTDYDFGDGGCCQILMCPKHPECVQVVWAM</sequence>
<dbReference type="EMBL" id="BQXS01009701">
    <property type="protein sequence ID" value="GKT31581.1"/>
    <property type="molecule type" value="Genomic_DNA"/>
</dbReference>
<proteinExistence type="predicted"/>
<keyword evidence="2" id="KW-1185">Reference proteome</keyword>
<dbReference type="Gene3D" id="2.30.320.10">
    <property type="entry name" value="YwqG-like"/>
    <property type="match status" value="1"/>
</dbReference>
<organism evidence="1 2">
    <name type="scientific">Aduncisulcus paluster</name>
    <dbReference type="NCBI Taxonomy" id="2918883"/>
    <lineage>
        <taxon>Eukaryota</taxon>
        <taxon>Metamonada</taxon>
        <taxon>Carpediemonas-like organisms</taxon>
        <taxon>Aduncisulcus</taxon>
    </lineage>
</organism>
<evidence type="ECO:0000313" key="1">
    <source>
        <dbReference type="EMBL" id="GKT31581.1"/>
    </source>
</evidence>
<name>A0ABQ5KI41_9EUKA</name>
<accession>A0ABQ5KI41</accession>
<reference evidence="1" key="1">
    <citation type="submission" date="2022-03" db="EMBL/GenBank/DDBJ databases">
        <title>Draft genome sequence of Aduncisulcus paluster, a free-living microaerophilic Fornicata.</title>
        <authorList>
            <person name="Yuyama I."/>
            <person name="Kume K."/>
            <person name="Tamura T."/>
            <person name="Inagaki Y."/>
            <person name="Hashimoto T."/>
        </authorList>
    </citation>
    <scope>NUCLEOTIDE SEQUENCE</scope>
    <source>
        <strain evidence="1">NY0171</strain>
    </source>
</reference>
<evidence type="ECO:0000313" key="2">
    <source>
        <dbReference type="Proteomes" id="UP001057375"/>
    </source>
</evidence>
<dbReference type="InterPro" id="IPR015315">
    <property type="entry name" value="DUF1963"/>
</dbReference>
<dbReference type="SUPFAM" id="SSF103032">
    <property type="entry name" value="Hypothetical protein YwqG"/>
    <property type="match status" value="1"/>
</dbReference>
<dbReference type="Pfam" id="PF09234">
    <property type="entry name" value="DUF1963"/>
    <property type="match status" value="1"/>
</dbReference>
<protein>
    <submittedName>
        <fullName evidence="1">Uncharacterized protein</fullName>
    </submittedName>
</protein>
<dbReference type="InterPro" id="IPR035948">
    <property type="entry name" value="YwqG-like_sf"/>
</dbReference>
<dbReference type="Proteomes" id="UP001057375">
    <property type="component" value="Unassembled WGS sequence"/>
</dbReference>
<comment type="caution">
    <text evidence="1">The sequence shown here is derived from an EMBL/GenBank/DDBJ whole genome shotgun (WGS) entry which is preliminary data.</text>
</comment>
<gene>
    <name evidence="1" type="ORF">ADUPG1_005984</name>
</gene>